<protein>
    <submittedName>
        <fullName evidence="2">DUF1566 domain-containing protein</fullName>
    </submittedName>
</protein>
<dbReference type="PANTHER" id="PTHR35812">
    <property type="entry name" value="LIPOPROTEIN"/>
    <property type="match status" value="1"/>
</dbReference>
<keyword evidence="3" id="KW-1185">Reference proteome</keyword>
<evidence type="ECO:0000259" key="1">
    <source>
        <dbReference type="Pfam" id="PF07603"/>
    </source>
</evidence>
<dbReference type="PANTHER" id="PTHR35812:SF1">
    <property type="entry name" value="LIPOPROTEIN"/>
    <property type="match status" value="1"/>
</dbReference>
<gene>
    <name evidence="2" type="ORF">J8380_10265</name>
</gene>
<feature type="domain" description="Lcl C-terminal" evidence="1">
    <location>
        <begin position="37"/>
        <end position="173"/>
    </location>
</feature>
<dbReference type="EMBL" id="CP072800">
    <property type="protein sequence ID" value="QTR48683.1"/>
    <property type="molecule type" value="Genomic_DNA"/>
</dbReference>
<reference evidence="2 3" key="1">
    <citation type="submission" date="2021-04" db="EMBL/GenBank/DDBJ databases">
        <title>Genomics, taxonomy and metabolism of representatives of sulfur bacteria of the genus Thiothrix: Thiothrix fructosivorans QT, Thiothrix unzii A1T and three new species, Thiothrix subterranea sp. nov., Thiothrix litoralis sp. nov. and 'Candidatus Thiothrix anitrata' sp. nov.</title>
        <authorList>
            <person name="Ravin N.V."/>
            <person name="Smolyakov D."/>
            <person name="Rudenko T.S."/>
            <person name="Mardanov A.V."/>
            <person name="Beletsky A.V."/>
            <person name="Markov N.D."/>
            <person name="Fomenkov A.I."/>
            <person name="Roberts R.J."/>
            <person name="Karnachuk O.V."/>
            <person name="Novikov A."/>
            <person name="Grabovich M.Y."/>
        </authorList>
    </citation>
    <scope>NUCLEOTIDE SEQUENCE [LARGE SCALE GENOMIC DNA]</scope>
    <source>
        <strain evidence="2 3">A52</strain>
    </source>
</reference>
<sequence length="176" mass="19579">MNYLLVLLPLSSYAQTCQTSSILATTPSAQFTDHADGTITDTKTGLKWKKCSEGQVWNNVTGGCDGSITNYIWKNAIQQAQSINNNGGFAGYFDWRLPNKNELLSIVENQCSWPAINLTVFPDTPVRLFWSSSPVTPETLFVKDSDRAWGVTFYYGNSFDGDKNDNCGVRLVRSEL</sequence>
<dbReference type="InterPro" id="IPR011460">
    <property type="entry name" value="Lcl_C"/>
</dbReference>
<organism evidence="2 3">
    <name type="scientific">Candidatus Thiothrix anitrata</name>
    <dbReference type="NCBI Taxonomy" id="2823902"/>
    <lineage>
        <taxon>Bacteria</taxon>
        <taxon>Pseudomonadati</taxon>
        <taxon>Pseudomonadota</taxon>
        <taxon>Gammaproteobacteria</taxon>
        <taxon>Thiotrichales</taxon>
        <taxon>Thiotrichaceae</taxon>
        <taxon>Thiothrix</taxon>
    </lineage>
</organism>
<name>A0ABX7X202_9GAMM</name>
<accession>A0ABX7X202</accession>
<dbReference type="Proteomes" id="UP000672027">
    <property type="component" value="Chromosome"/>
</dbReference>
<dbReference type="Pfam" id="PF07603">
    <property type="entry name" value="Lcl_C"/>
    <property type="match status" value="1"/>
</dbReference>
<evidence type="ECO:0000313" key="3">
    <source>
        <dbReference type="Proteomes" id="UP000672027"/>
    </source>
</evidence>
<evidence type="ECO:0000313" key="2">
    <source>
        <dbReference type="EMBL" id="QTR48683.1"/>
    </source>
</evidence>
<proteinExistence type="predicted"/>